<feature type="transmembrane region" description="Helical" evidence="1">
    <location>
        <begin position="88"/>
        <end position="112"/>
    </location>
</feature>
<evidence type="ECO:0000256" key="1">
    <source>
        <dbReference type="SAM" id="Phobius"/>
    </source>
</evidence>
<evidence type="ECO:0000313" key="3">
    <source>
        <dbReference type="Proteomes" id="UP001589613"/>
    </source>
</evidence>
<evidence type="ECO:0008006" key="4">
    <source>
        <dbReference type="Google" id="ProtNLM"/>
    </source>
</evidence>
<protein>
    <recommendedName>
        <fullName evidence="4">DUF418 domain-containing protein</fullName>
    </recommendedName>
</protein>
<evidence type="ECO:0000313" key="2">
    <source>
        <dbReference type="EMBL" id="MFB9732560.1"/>
    </source>
</evidence>
<dbReference type="Proteomes" id="UP001589613">
    <property type="component" value="Unassembled WGS sequence"/>
</dbReference>
<name>A0ABV5V406_9MICO</name>
<organism evidence="2 3">
    <name type="scientific">Ornithinimicrobium kibberense</name>
    <dbReference type="NCBI Taxonomy" id="282060"/>
    <lineage>
        <taxon>Bacteria</taxon>
        <taxon>Bacillati</taxon>
        <taxon>Actinomycetota</taxon>
        <taxon>Actinomycetes</taxon>
        <taxon>Micrococcales</taxon>
        <taxon>Ornithinimicrobiaceae</taxon>
        <taxon>Ornithinimicrobium</taxon>
    </lineage>
</organism>
<comment type="caution">
    <text evidence="2">The sequence shown here is derived from an EMBL/GenBank/DDBJ whole genome shotgun (WGS) entry which is preliminary data.</text>
</comment>
<gene>
    <name evidence="2" type="ORF">ACFFN0_10960</name>
</gene>
<proteinExistence type="predicted"/>
<keyword evidence="1" id="KW-1133">Transmembrane helix</keyword>
<dbReference type="EMBL" id="JBHMAX010000020">
    <property type="protein sequence ID" value="MFB9732560.1"/>
    <property type="molecule type" value="Genomic_DNA"/>
</dbReference>
<feature type="transmembrane region" description="Helical" evidence="1">
    <location>
        <begin position="29"/>
        <end position="51"/>
    </location>
</feature>
<keyword evidence="3" id="KW-1185">Reference proteome</keyword>
<keyword evidence="1" id="KW-0472">Membrane</keyword>
<dbReference type="RefSeq" id="WP_141339573.1">
    <property type="nucleotide sequence ID" value="NZ_JBHMAX010000020.1"/>
</dbReference>
<feature type="transmembrane region" description="Helical" evidence="1">
    <location>
        <begin position="63"/>
        <end position="82"/>
    </location>
</feature>
<keyword evidence="1" id="KW-0812">Transmembrane</keyword>
<sequence>MADYAYAAVGPRADDGWLRLLTGVAHGQMPLWLVSASGGGVMVVAVCLWLCRRPGRPLRWLGVLRTYALSIYVAHVLVLAVLPPPEGLLSFPVGAAVSTAMIVTFYLFALAWGRTGLPGPLEWVLRHPWMRPAPARARSAGGTAGKGRHA</sequence>
<reference evidence="2 3" key="1">
    <citation type="submission" date="2024-09" db="EMBL/GenBank/DDBJ databases">
        <authorList>
            <person name="Sun Q."/>
            <person name="Mori K."/>
        </authorList>
    </citation>
    <scope>NUCLEOTIDE SEQUENCE [LARGE SCALE GENOMIC DNA]</scope>
    <source>
        <strain evidence="2 3">JCM 12763</strain>
    </source>
</reference>
<accession>A0ABV5V406</accession>